<dbReference type="PANTHER" id="PTHR45866">
    <property type="entry name" value="DNA GYRASE/TOPOISOMERASE SUBUNIT B"/>
    <property type="match status" value="1"/>
</dbReference>
<dbReference type="InterPro" id="IPR013506">
    <property type="entry name" value="Topo_IIA_bsu_dom2"/>
</dbReference>
<comment type="cofactor">
    <cofactor evidence="2">
        <name>Mg(2+)</name>
        <dbReference type="ChEBI" id="CHEBI:18420"/>
    </cofactor>
</comment>
<evidence type="ECO:0000256" key="2">
    <source>
        <dbReference type="ARBA" id="ARBA00001946"/>
    </source>
</evidence>
<evidence type="ECO:0000256" key="6">
    <source>
        <dbReference type="ARBA" id="ARBA00022741"/>
    </source>
</evidence>
<evidence type="ECO:0000256" key="10">
    <source>
        <dbReference type="ARBA" id="ARBA00023125"/>
    </source>
</evidence>
<dbReference type="EMBL" id="JAAZIL010000040">
    <property type="protein sequence ID" value="NLZ24407.1"/>
    <property type="molecule type" value="Genomic_DNA"/>
</dbReference>
<dbReference type="GO" id="GO:0005524">
    <property type="term" value="F:ATP binding"/>
    <property type="evidence" value="ECO:0007669"/>
    <property type="project" value="UniProtKB-KW"/>
</dbReference>
<dbReference type="AlphaFoldDB" id="A0A847VDI5"/>
<dbReference type="SMART" id="SM00433">
    <property type="entry name" value="TOP2c"/>
    <property type="match status" value="1"/>
</dbReference>
<dbReference type="Pfam" id="PF01751">
    <property type="entry name" value="Toprim"/>
    <property type="match status" value="1"/>
</dbReference>
<comment type="catalytic activity">
    <reaction evidence="1">
        <text>ATP-dependent breakage, passage and rejoining of double-stranded DNA.</text>
        <dbReference type="EC" id="5.6.2.2"/>
    </reaction>
</comment>
<keyword evidence="11 13" id="KW-0413">Isomerase</keyword>
<evidence type="ECO:0000259" key="12">
    <source>
        <dbReference type="PROSITE" id="PS50880"/>
    </source>
</evidence>
<evidence type="ECO:0000256" key="1">
    <source>
        <dbReference type="ARBA" id="ARBA00000185"/>
    </source>
</evidence>
<evidence type="ECO:0000313" key="13">
    <source>
        <dbReference type="EMBL" id="NLZ24407.1"/>
    </source>
</evidence>
<dbReference type="CDD" id="cd00822">
    <property type="entry name" value="TopoII_Trans_DNA_gyrase"/>
    <property type="match status" value="1"/>
</dbReference>
<evidence type="ECO:0000256" key="8">
    <source>
        <dbReference type="ARBA" id="ARBA00022842"/>
    </source>
</evidence>
<dbReference type="Pfam" id="PF00986">
    <property type="entry name" value="DNA_gyraseB_C"/>
    <property type="match status" value="1"/>
</dbReference>
<dbReference type="SUPFAM" id="SSF54211">
    <property type="entry name" value="Ribosomal protein S5 domain 2-like"/>
    <property type="match status" value="1"/>
</dbReference>
<keyword evidence="10" id="KW-0238">DNA-binding</keyword>
<comment type="similarity">
    <text evidence="3">Belongs to the type II topoisomerase GyrB family.</text>
</comment>
<dbReference type="InterPro" id="IPR018522">
    <property type="entry name" value="TopoIIA_CS"/>
</dbReference>
<dbReference type="CDD" id="cd16928">
    <property type="entry name" value="HATPase_GyrB-like"/>
    <property type="match status" value="1"/>
</dbReference>
<dbReference type="PROSITE" id="PS50880">
    <property type="entry name" value="TOPRIM"/>
    <property type="match status" value="1"/>
</dbReference>
<dbReference type="PRINTS" id="PR01159">
    <property type="entry name" value="DNAGYRASEB"/>
</dbReference>
<dbReference type="InterPro" id="IPR020568">
    <property type="entry name" value="Ribosomal_Su5_D2-typ_SF"/>
</dbReference>
<dbReference type="InterPro" id="IPR001241">
    <property type="entry name" value="Topo_IIA"/>
</dbReference>
<dbReference type="Pfam" id="PF00204">
    <property type="entry name" value="DNA_gyraseB"/>
    <property type="match status" value="1"/>
</dbReference>
<evidence type="ECO:0000256" key="3">
    <source>
        <dbReference type="ARBA" id="ARBA00010708"/>
    </source>
</evidence>
<dbReference type="Proteomes" id="UP000564033">
    <property type="component" value="Unassembled WGS sequence"/>
</dbReference>
<keyword evidence="5" id="KW-0479">Metal-binding</keyword>
<keyword evidence="6" id="KW-0547">Nucleotide-binding</keyword>
<dbReference type="SUPFAM" id="SSF56719">
    <property type="entry name" value="Type II DNA topoisomerase"/>
    <property type="match status" value="1"/>
</dbReference>
<dbReference type="Gene3D" id="3.30.230.10">
    <property type="match status" value="1"/>
</dbReference>
<accession>A0A847VDI5</accession>
<dbReference type="GO" id="GO:0006265">
    <property type="term" value="P:DNA topological change"/>
    <property type="evidence" value="ECO:0007669"/>
    <property type="project" value="InterPro"/>
</dbReference>
<dbReference type="FunFam" id="3.30.230.10:FF:000005">
    <property type="entry name" value="DNA gyrase subunit B"/>
    <property type="match status" value="1"/>
</dbReference>
<dbReference type="InterPro" id="IPR002288">
    <property type="entry name" value="DNA_gyrase_B_C"/>
</dbReference>
<dbReference type="FunFam" id="3.30.565.10:FF:000002">
    <property type="entry name" value="DNA gyrase subunit B"/>
    <property type="match status" value="1"/>
</dbReference>
<dbReference type="InterPro" id="IPR036890">
    <property type="entry name" value="HATPase_C_sf"/>
</dbReference>
<dbReference type="InterPro" id="IPR006171">
    <property type="entry name" value="TOPRIM_dom"/>
</dbReference>
<reference evidence="13 14" key="1">
    <citation type="journal article" date="2020" name="Biotechnol. Biofuels">
        <title>New insights from the biogas microbiome by comprehensive genome-resolved metagenomics of nearly 1600 species originating from multiple anaerobic digesters.</title>
        <authorList>
            <person name="Campanaro S."/>
            <person name="Treu L."/>
            <person name="Rodriguez-R L.M."/>
            <person name="Kovalovszki A."/>
            <person name="Ziels R.M."/>
            <person name="Maus I."/>
            <person name="Zhu X."/>
            <person name="Kougias P.G."/>
            <person name="Basile A."/>
            <person name="Luo G."/>
            <person name="Schluter A."/>
            <person name="Konstantinidis K.T."/>
            <person name="Angelidaki I."/>
        </authorList>
    </citation>
    <scope>NUCLEOTIDE SEQUENCE [LARGE SCALE GENOMIC DNA]</scope>
    <source>
        <strain evidence="13">AS19jrsBPTG_9</strain>
    </source>
</reference>
<proteinExistence type="inferred from homology"/>
<dbReference type="Pfam" id="PF02518">
    <property type="entry name" value="HATPase_c"/>
    <property type="match status" value="1"/>
</dbReference>
<name>A0A847VDI5_9BACT</name>
<evidence type="ECO:0000256" key="9">
    <source>
        <dbReference type="ARBA" id="ARBA00023029"/>
    </source>
</evidence>
<dbReference type="SMART" id="SM00387">
    <property type="entry name" value="HATPase_c"/>
    <property type="match status" value="1"/>
</dbReference>
<protein>
    <recommendedName>
        <fullName evidence="4">DNA topoisomerase (ATP-hydrolyzing)</fullName>
        <ecNumber evidence="4">5.6.2.2</ecNumber>
    </recommendedName>
</protein>
<evidence type="ECO:0000313" key="14">
    <source>
        <dbReference type="Proteomes" id="UP000564033"/>
    </source>
</evidence>
<dbReference type="PROSITE" id="PS00177">
    <property type="entry name" value="TOPOISOMERASE_II"/>
    <property type="match status" value="1"/>
</dbReference>
<evidence type="ECO:0000256" key="5">
    <source>
        <dbReference type="ARBA" id="ARBA00022723"/>
    </source>
</evidence>
<evidence type="ECO:0000256" key="4">
    <source>
        <dbReference type="ARBA" id="ARBA00012895"/>
    </source>
</evidence>
<sequence>MPKPISKYGASNIQVLQGLEAVRKRPAMYIGSTDRNGLHHIFTEILDNSVDEAIAGYCDRIWVTLHKDDSISVKDNGRGIPIEIHSQTKVSTLETVMTNLHAGGKFEEGAYKVSGGLHGVGMKCTNALSEWMITTVKREGNIYQQEYRRGIPQYSVKKIGKTKEGDGTEHRFLPDKEIFTETDFNFKEIVKKCRQHAYLTAGLKITITDERVEKGKSPIIFELYFEDGIKSYVLFMNIDEKLINEEPFYVNKTHEGILVEAAIQYTHGMEEDVYCYTNNIINPEGGTHLAGFRTALTSAINTYAQKAELLKGVTTALSGDDVREGLSAVLSVKVTNPQFEGQTKIKLNNPEVKNAVAKIVRDELLTYLDEHPKEAKAIVDKAVLSYKAKAAAKAARDAVIRKSALESTTLPGKLADCISNNPEECELYIVEGDSAGGSARQGRDRTIQAVLPLRGKIINTHKYRVDRVLGNNEFKDITTALGVGIGTTLDTSKLRYHKIIIMSDADVDGLHITTLVLTLLYRFFKPLIEEGYIYVAQPPLHKVEIGKKKYYFLNDGEKDLFVQEAKKAGKNPVANRFKGLGEMNPEQLWETTMNPETRALKQVQIIDGQEAEKTFEMLMGTEVPPRRKFIQKYATKAHLDI</sequence>
<dbReference type="PANTHER" id="PTHR45866:SF1">
    <property type="entry name" value="DNA GYRASE SUBUNIT B, MITOCHONDRIAL"/>
    <property type="match status" value="1"/>
</dbReference>
<dbReference type="InterPro" id="IPR013759">
    <property type="entry name" value="Topo_IIA_B_C"/>
</dbReference>
<keyword evidence="8" id="KW-0460">Magnesium</keyword>
<dbReference type="FunFam" id="3.40.50.670:FF:000002">
    <property type="entry name" value="DNA gyrase subunit B"/>
    <property type="match status" value="1"/>
</dbReference>
<organism evidence="13 14">
    <name type="scientific">Candidatus Dojkabacteria bacterium</name>
    <dbReference type="NCBI Taxonomy" id="2099670"/>
    <lineage>
        <taxon>Bacteria</taxon>
        <taxon>Candidatus Dojkabacteria</taxon>
    </lineage>
</organism>
<keyword evidence="9" id="KW-0799">Topoisomerase</keyword>
<gene>
    <name evidence="13" type="ORF">GX888_01490</name>
</gene>
<dbReference type="SUPFAM" id="SSF55874">
    <property type="entry name" value="ATPase domain of HSP90 chaperone/DNA topoisomerase II/histidine kinase"/>
    <property type="match status" value="1"/>
</dbReference>
<dbReference type="NCBIfam" id="NF004189">
    <property type="entry name" value="PRK05644.1"/>
    <property type="match status" value="1"/>
</dbReference>
<dbReference type="GO" id="GO:0046872">
    <property type="term" value="F:metal ion binding"/>
    <property type="evidence" value="ECO:0007669"/>
    <property type="project" value="UniProtKB-KW"/>
</dbReference>
<dbReference type="Gene3D" id="3.40.50.670">
    <property type="match status" value="1"/>
</dbReference>
<dbReference type="InterPro" id="IPR013760">
    <property type="entry name" value="Topo_IIA-like_dom_sf"/>
</dbReference>
<dbReference type="PRINTS" id="PR00418">
    <property type="entry name" value="TPI2FAMILY"/>
</dbReference>
<dbReference type="EC" id="5.6.2.2" evidence="4"/>
<comment type="caution">
    <text evidence="13">The sequence shown here is derived from an EMBL/GenBank/DDBJ whole genome shotgun (WGS) entry which is preliminary data.</text>
</comment>
<dbReference type="InterPro" id="IPR003594">
    <property type="entry name" value="HATPase_dom"/>
</dbReference>
<keyword evidence="7" id="KW-0067">ATP-binding</keyword>
<evidence type="ECO:0000256" key="11">
    <source>
        <dbReference type="ARBA" id="ARBA00023235"/>
    </source>
</evidence>
<evidence type="ECO:0000256" key="7">
    <source>
        <dbReference type="ARBA" id="ARBA00022840"/>
    </source>
</evidence>
<dbReference type="InterPro" id="IPR000565">
    <property type="entry name" value="Topo_IIA_B"/>
</dbReference>
<dbReference type="Gene3D" id="3.30.565.10">
    <property type="entry name" value="Histidine kinase-like ATPase, C-terminal domain"/>
    <property type="match status" value="1"/>
</dbReference>
<dbReference type="GO" id="GO:0034335">
    <property type="term" value="F:DNA negative supercoiling activity"/>
    <property type="evidence" value="ECO:0007669"/>
    <property type="project" value="UniProtKB-ARBA"/>
</dbReference>
<feature type="domain" description="Toprim" evidence="12">
    <location>
        <begin position="425"/>
        <end position="539"/>
    </location>
</feature>
<dbReference type="InterPro" id="IPR014721">
    <property type="entry name" value="Ribsml_uS5_D2-typ_fold_subgr"/>
</dbReference>
<dbReference type="GO" id="GO:0003677">
    <property type="term" value="F:DNA binding"/>
    <property type="evidence" value="ECO:0007669"/>
    <property type="project" value="UniProtKB-KW"/>
</dbReference>